<evidence type="ECO:0000313" key="2">
    <source>
        <dbReference type="EMBL" id="ORY83130.1"/>
    </source>
</evidence>
<keyword evidence="3" id="KW-1185">Reference proteome</keyword>
<dbReference type="EMBL" id="MCFI01000008">
    <property type="protein sequence ID" value="ORY83130.1"/>
    <property type="molecule type" value="Genomic_DNA"/>
</dbReference>
<protein>
    <submittedName>
        <fullName evidence="2">Uncharacterized protein</fullName>
    </submittedName>
</protein>
<evidence type="ECO:0000256" key="1">
    <source>
        <dbReference type="SAM" id="MobiDB-lite"/>
    </source>
</evidence>
<feature type="compositionally biased region" description="Low complexity" evidence="1">
    <location>
        <begin position="98"/>
        <end position="109"/>
    </location>
</feature>
<comment type="caution">
    <text evidence="2">The sequence shown here is derived from an EMBL/GenBank/DDBJ whole genome shotgun (WGS) entry which is preliminary data.</text>
</comment>
<dbReference type="Proteomes" id="UP000193685">
    <property type="component" value="Unassembled WGS sequence"/>
</dbReference>
<gene>
    <name evidence="2" type="ORF">BCR37DRAFT_392479</name>
</gene>
<evidence type="ECO:0000313" key="3">
    <source>
        <dbReference type="Proteomes" id="UP000193685"/>
    </source>
</evidence>
<dbReference type="AlphaFoldDB" id="A0A1Y2FGR3"/>
<name>A0A1Y2FGR3_PROLT</name>
<accession>A0A1Y2FGR3</accession>
<sequence length="215" mass="23572">MNNEGEGRAAPLSTTHVVVQAGGQLYLNCHFYDRRPPDETTIVPAETRPEETVDHLERTVESLAPAVPDSQRATAARTLGHAVEYEITDRMPFATRVAQSAHPPVQSASPAPPSKSRHRRRNRDKLAVEPAQGKDTTMLDLETAVATLSIPCTASAQVIQPSLSAAEEDAPVREKPVRRVRVKPEPEEATLLHAPQARRSVRQQIKQEPGNPLIL</sequence>
<proteinExistence type="predicted"/>
<feature type="region of interest" description="Disordered" evidence="1">
    <location>
        <begin position="97"/>
        <end position="135"/>
    </location>
</feature>
<dbReference type="GeneID" id="63787761"/>
<reference evidence="2 3" key="1">
    <citation type="submission" date="2016-07" db="EMBL/GenBank/DDBJ databases">
        <title>Pervasive Adenine N6-methylation of Active Genes in Fungi.</title>
        <authorList>
            <consortium name="DOE Joint Genome Institute"/>
            <person name="Mondo S.J."/>
            <person name="Dannebaum R.O."/>
            <person name="Kuo R.C."/>
            <person name="Labutti K."/>
            <person name="Haridas S."/>
            <person name="Kuo A."/>
            <person name="Salamov A."/>
            <person name="Ahrendt S.R."/>
            <person name="Lipzen A."/>
            <person name="Sullivan W."/>
            <person name="Andreopoulos W.B."/>
            <person name="Clum A."/>
            <person name="Lindquist E."/>
            <person name="Daum C."/>
            <person name="Ramamoorthy G.K."/>
            <person name="Gryganskyi A."/>
            <person name="Culley D."/>
            <person name="Magnuson J.K."/>
            <person name="James T.Y."/>
            <person name="O'Malley M.A."/>
            <person name="Stajich J.E."/>
            <person name="Spatafora J.W."/>
            <person name="Visel A."/>
            <person name="Grigoriev I.V."/>
        </authorList>
    </citation>
    <scope>NUCLEOTIDE SEQUENCE [LARGE SCALE GENOMIC DNA]</scope>
    <source>
        <strain evidence="2 3">12-1054</strain>
    </source>
</reference>
<organism evidence="2 3">
    <name type="scientific">Protomyces lactucae-debilis</name>
    <dbReference type="NCBI Taxonomy" id="2754530"/>
    <lineage>
        <taxon>Eukaryota</taxon>
        <taxon>Fungi</taxon>
        <taxon>Dikarya</taxon>
        <taxon>Ascomycota</taxon>
        <taxon>Taphrinomycotina</taxon>
        <taxon>Taphrinomycetes</taxon>
        <taxon>Taphrinales</taxon>
        <taxon>Protomycetaceae</taxon>
        <taxon>Protomyces</taxon>
    </lineage>
</organism>
<dbReference type="RefSeq" id="XP_040725711.1">
    <property type="nucleotide sequence ID" value="XM_040871162.1"/>
</dbReference>